<dbReference type="OrthoDB" id="9807853at2"/>
<reference evidence="9 10" key="1">
    <citation type="submission" date="2018-08" db="EMBL/GenBank/DDBJ databases">
        <title>Recombination of ecologically and evolutionarily significant loci maintains genetic cohesion in the Pseudomonas syringae species complex.</title>
        <authorList>
            <person name="Dillon M."/>
            <person name="Thakur S."/>
            <person name="Almeida R.N.D."/>
            <person name="Weir B.S."/>
            <person name="Guttman D.S."/>
        </authorList>
    </citation>
    <scope>NUCLEOTIDE SEQUENCE [LARGE SCALE GENOMIC DNA]</scope>
    <source>
        <strain evidence="9 10">ICMP 3353</strain>
    </source>
</reference>
<dbReference type="GO" id="GO:0070733">
    <property type="term" value="F:AMPylase activity"/>
    <property type="evidence" value="ECO:0007669"/>
    <property type="project" value="UniProtKB-EC"/>
</dbReference>
<evidence type="ECO:0000256" key="3">
    <source>
        <dbReference type="ARBA" id="ARBA00022741"/>
    </source>
</evidence>
<evidence type="ECO:0000256" key="6">
    <source>
        <dbReference type="ARBA" id="ARBA00047939"/>
    </source>
</evidence>
<feature type="domain" description="Fido" evidence="8">
    <location>
        <begin position="51"/>
        <end position="186"/>
    </location>
</feature>
<keyword evidence="4" id="KW-0067">ATP-binding</keyword>
<dbReference type="EC" id="2.7.7.108" evidence="5"/>
<name>A0A3M4LI81_PSECI</name>
<sequence length="241" mass="26955">MFDPFKDFEDKGYLRNYEGEKNPNIVKRLEHNLFTANLSDAMTYLAGRRVIGYSDFLQVHKILFGDFYPWAGQDRMRVAPDIAISKADTLFCHPRDAQRAVEEGLRLAQDGVTLKESPGLVMGLFAYGHPFLDGNGRTMLTVHTVLCHRAGFSIDWGGTCKSAYLSALSGEIETPDKGILDDYLKAFIKPPLEPARWGMAIQSIQGLDGVASSNTVEGAFSDPSVSQKYEQFDERRGYRIT</sequence>
<dbReference type="PANTHER" id="PTHR39560:SF1">
    <property type="entry name" value="PROTEIN ADENYLYLTRANSFERASE FIC-RELATED"/>
    <property type="match status" value="1"/>
</dbReference>
<dbReference type="PANTHER" id="PTHR39560">
    <property type="entry name" value="PROTEIN ADENYLYLTRANSFERASE FIC-RELATED"/>
    <property type="match status" value="1"/>
</dbReference>
<dbReference type="PROSITE" id="PS51459">
    <property type="entry name" value="FIDO"/>
    <property type="match status" value="1"/>
</dbReference>
<dbReference type="InterPro" id="IPR036597">
    <property type="entry name" value="Fido-like_dom_sf"/>
</dbReference>
<dbReference type="Pfam" id="PF02661">
    <property type="entry name" value="Fic"/>
    <property type="match status" value="1"/>
</dbReference>
<dbReference type="Gene3D" id="1.10.3290.10">
    <property type="entry name" value="Fido-like domain"/>
    <property type="match status" value="1"/>
</dbReference>
<evidence type="ECO:0000313" key="10">
    <source>
        <dbReference type="Proteomes" id="UP000277236"/>
    </source>
</evidence>
<dbReference type="RefSeq" id="WP_122318166.1">
    <property type="nucleotide sequence ID" value="NZ_RBRE01000090.1"/>
</dbReference>
<dbReference type="GO" id="GO:0005524">
    <property type="term" value="F:ATP binding"/>
    <property type="evidence" value="ECO:0007669"/>
    <property type="project" value="UniProtKB-KW"/>
</dbReference>
<evidence type="ECO:0000256" key="1">
    <source>
        <dbReference type="ARBA" id="ARBA00022679"/>
    </source>
</evidence>
<dbReference type="AlphaFoldDB" id="A0A3M4LI81"/>
<dbReference type="Proteomes" id="UP000277236">
    <property type="component" value="Unassembled WGS sequence"/>
</dbReference>
<proteinExistence type="predicted"/>
<dbReference type="EMBL" id="RBRE01000090">
    <property type="protein sequence ID" value="RMQ41186.1"/>
    <property type="molecule type" value="Genomic_DNA"/>
</dbReference>
<keyword evidence="2" id="KW-0548">Nucleotidyltransferase</keyword>
<dbReference type="InterPro" id="IPR003812">
    <property type="entry name" value="Fido"/>
</dbReference>
<evidence type="ECO:0000259" key="8">
    <source>
        <dbReference type="PROSITE" id="PS51459"/>
    </source>
</evidence>
<evidence type="ECO:0000256" key="4">
    <source>
        <dbReference type="ARBA" id="ARBA00022840"/>
    </source>
</evidence>
<evidence type="ECO:0000256" key="2">
    <source>
        <dbReference type="ARBA" id="ARBA00022695"/>
    </source>
</evidence>
<comment type="catalytic activity">
    <reaction evidence="7">
        <text>L-tyrosyl-[protein] + ATP = O-(5'-adenylyl)-L-tyrosyl-[protein] + diphosphate</text>
        <dbReference type="Rhea" id="RHEA:54288"/>
        <dbReference type="Rhea" id="RHEA-COMP:10136"/>
        <dbReference type="Rhea" id="RHEA-COMP:13846"/>
        <dbReference type="ChEBI" id="CHEBI:30616"/>
        <dbReference type="ChEBI" id="CHEBI:33019"/>
        <dbReference type="ChEBI" id="CHEBI:46858"/>
        <dbReference type="ChEBI" id="CHEBI:83624"/>
        <dbReference type="EC" id="2.7.7.108"/>
    </reaction>
</comment>
<comment type="caution">
    <text evidence="9">The sequence shown here is derived from an EMBL/GenBank/DDBJ whole genome shotgun (WGS) entry which is preliminary data.</text>
</comment>
<comment type="catalytic activity">
    <reaction evidence="6">
        <text>L-threonyl-[protein] + ATP = 3-O-(5'-adenylyl)-L-threonyl-[protein] + diphosphate</text>
        <dbReference type="Rhea" id="RHEA:54292"/>
        <dbReference type="Rhea" id="RHEA-COMP:11060"/>
        <dbReference type="Rhea" id="RHEA-COMP:13847"/>
        <dbReference type="ChEBI" id="CHEBI:30013"/>
        <dbReference type="ChEBI" id="CHEBI:30616"/>
        <dbReference type="ChEBI" id="CHEBI:33019"/>
        <dbReference type="ChEBI" id="CHEBI:138113"/>
        <dbReference type="EC" id="2.7.7.108"/>
    </reaction>
</comment>
<gene>
    <name evidence="9" type="ORF">ALQ04_02006</name>
</gene>
<evidence type="ECO:0000256" key="7">
    <source>
        <dbReference type="ARBA" id="ARBA00048696"/>
    </source>
</evidence>
<keyword evidence="3" id="KW-0547">Nucleotide-binding</keyword>
<dbReference type="GO" id="GO:0051302">
    <property type="term" value="P:regulation of cell division"/>
    <property type="evidence" value="ECO:0007669"/>
    <property type="project" value="TreeGrafter"/>
</dbReference>
<evidence type="ECO:0000256" key="5">
    <source>
        <dbReference type="ARBA" id="ARBA00034531"/>
    </source>
</evidence>
<protein>
    <recommendedName>
        <fullName evidence="5">protein adenylyltransferase</fullName>
        <ecNumber evidence="5">2.7.7.108</ecNumber>
    </recommendedName>
</protein>
<keyword evidence="1" id="KW-0808">Transferase</keyword>
<organism evidence="9 10">
    <name type="scientific">Pseudomonas cichorii</name>
    <dbReference type="NCBI Taxonomy" id="36746"/>
    <lineage>
        <taxon>Bacteria</taxon>
        <taxon>Pseudomonadati</taxon>
        <taxon>Pseudomonadota</taxon>
        <taxon>Gammaproteobacteria</taxon>
        <taxon>Pseudomonadales</taxon>
        <taxon>Pseudomonadaceae</taxon>
        <taxon>Pseudomonas</taxon>
    </lineage>
</organism>
<dbReference type="SUPFAM" id="SSF140931">
    <property type="entry name" value="Fic-like"/>
    <property type="match status" value="1"/>
</dbReference>
<accession>A0A3M4LI81</accession>
<evidence type="ECO:0000313" key="9">
    <source>
        <dbReference type="EMBL" id="RMQ41186.1"/>
    </source>
</evidence>